<name>B8LZR2_TALSN</name>
<dbReference type="GO" id="GO:0003676">
    <property type="term" value="F:nucleic acid binding"/>
    <property type="evidence" value="ECO:0007669"/>
    <property type="project" value="InterPro"/>
</dbReference>
<dbReference type="STRING" id="441959.B8LZR2"/>
<accession>B8LZR2</accession>
<reference evidence="2" key="1">
    <citation type="journal article" date="2015" name="Genome Announc.">
        <title>Genome sequence of the AIDS-associated pathogen Penicillium marneffei (ATCC18224) and its near taxonomic relative Talaromyces stipitatus (ATCC10500).</title>
        <authorList>
            <person name="Nierman W.C."/>
            <person name="Fedorova-Abrams N.D."/>
            <person name="Andrianopoulos A."/>
        </authorList>
    </citation>
    <scope>NUCLEOTIDE SEQUENCE [LARGE SCALE GENOMIC DNA]</scope>
    <source>
        <strain evidence="2">ATCC 10500 / CBS 375.48 / QM 6759 / NRRL 1006</strain>
    </source>
</reference>
<dbReference type="HOGENOM" id="CLU_055871_0_0_1"/>
<gene>
    <name evidence="1" type="ORF">TSTA_080770</name>
</gene>
<dbReference type="OrthoDB" id="4523126at2759"/>
<organism evidence="1 2">
    <name type="scientific">Talaromyces stipitatus (strain ATCC 10500 / CBS 375.48 / QM 6759 / NRRL 1006)</name>
    <name type="common">Penicillium stipitatum</name>
    <dbReference type="NCBI Taxonomy" id="441959"/>
    <lineage>
        <taxon>Eukaryota</taxon>
        <taxon>Fungi</taxon>
        <taxon>Dikarya</taxon>
        <taxon>Ascomycota</taxon>
        <taxon>Pezizomycotina</taxon>
        <taxon>Eurotiomycetes</taxon>
        <taxon>Eurotiomycetidae</taxon>
        <taxon>Eurotiales</taxon>
        <taxon>Trichocomaceae</taxon>
        <taxon>Talaromyces</taxon>
        <taxon>Talaromyces sect. Talaromyces</taxon>
    </lineage>
</organism>
<dbReference type="InterPro" id="IPR036397">
    <property type="entry name" value="RNaseH_sf"/>
</dbReference>
<dbReference type="Proteomes" id="UP000001745">
    <property type="component" value="Unassembled WGS sequence"/>
</dbReference>
<dbReference type="Gene3D" id="3.30.420.10">
    <property type="entry name" value="Ribonuclease H-like superfamily/Ribonuclease H"/>
    <property type="match status" value="1"/>
</dbReference>
<dbReference type="AlphaFoldDB" id="B8LZR2"/>
<dbReference type="eggNOG" id="KOG0017">
    <property type="taxonomic scope" value="Eukaryota"/>
</dbReference>
<dbReference type="GeneID" id="8101382"/>
<dbReference type="PhylomeDB" id="B8LZR2"/>
<dbReference type="InterPro" id="IPR012337">
    <property type="entry name" value="RNaseH-like_sf"/>
</dbReference>
<evidence type="ECO:0008006" key="3">
    <source>
        <dbReference type="Google" id="ProtNLM"/>
    </source>
</evidence>
<keyword evidence="2" id="KW-1185">Reference proteome</keyword>
<sequence length="214" mass="24838">MGEETEQDNPPTIASQFMIDRHNKVEVRRLHRQFDHPSVNRLHKLLEQASHDDVDHKSLAEIERYCHHCQMNRQAPRRFKFMLTNNQEFNFEIVVDVMYLDSEPVLHVVDSATSFQAAKFLKSLSTKDTWEAIHITWIDTYLGPPDVILHDAGTNFAANKFKVEAMMMGIQCHQMLVKAHSRIRKVKQYHAPLRYAFNIILAEIGSTVSKDVVL</sequence>
<dbReference type="InParanoid" id="B8LZR2"/>
<proteinExistence type="predicted"/>
<dbReference type="VEuPathDB" id="FungiDB:TSTA_080770"/>
<evidence type="ECO:0000313" key="1">
    <source>
        <dbReference type="EMBL" id="EED20844.1"/>
    </source>
</evidence>
<dbReference type="EMBL" id="EQ962653">
    <property type="protein sequence ID" value="EED20844.1"/>
    <property type="molecule type" value="Genomic_DNA"/>
</dbReference>
<dbReference type="RefSeq" id="XP_002477807.1">
    <property type="nucleotide sequence ID" value="XM_002477762.1"/>
</dbReference>
<dbReference type="SUPFAM" id="SSF53098">
    <property type="entry name" value="Ribonuclease H-like"/>
    <property type="match status" value="1"/>
</dbReference>
<protein>
    <recommendedName>
        <fullName evidence="3">Integrase catalytic domain-containing protein</fullName>
    </recommendedName>
</protein>
<evidence type="ECO:0000313" key="2">
    <source>
        <dbReference type="Proteomes" id="UP000001745"/>
    </source>
</evidence>